<dbReference type="InterPro" id="IPR058792">
    <property type="entry name" value="Beta-barrel_RND_2"/>
</dbReference>
<dbReference type="Gene3D" id="2.40.50.100">
    <property type="match status" value="1"/>
</dbReference>
<feature type="domain" description="Multidrug resistance protein MdtA-like alpha-helical hairpin" evidence="3">
    <location>
        <begin position="109"/>
        <end position="178"/>
    </location>
</feature>
<evidence type="ECO:0000256" key="1">
    <source>
        <dbReference type="ARBA" id="ARBA00009477"/>
    </source>
</evidence>
<evidence type="ECO:0000259" key="4">
    <source>
        <dbReference type="Pfam" id="PF25954"/>
    </source>
</evidence>
<dbReference type="GO" id="GO:0015562">
    <property type="term" value="F:efflux transmembrane transporter activity"/>
    <property type="evidence" value="ECO:0007669"/>
    <property type="project" value="TreeGrafter"/>
</dbReference>
<name>A0A0P0YWW8_9HYPH</name>
<evidence type="ECO:0000313" key="5">
    <source>
        <dbReference type="EMBL" id="BAT25712.1"/>
    </source>
</evidence>
<organism evidence="5">
    <name type="scientific">Aureimonas altamirensis</name>
    <dbReference type="NCBI Taxonomy" id="370622"/>
    <lineage>
        <taxon>Bacteria</taxon>
        <taxon>Pseudomonadati</taxon>
        <taxon>Pseudomonadota</taxon>
        <taxon>Alphaproteobacteria</taxon>
        <taxon>Hyphomicrobiales</taxon>
        <taxon>Aurantimonadaceae</taxon>
        <taxon>Aureimonas</taxon>
    </lineage>
</organism>
<sequence>MIAYKEHSCDRLNLSHVLPVVLATLLLTGCSGGDEPRAAAPRPVRTVQVEMSRSMDPIVLSGRVEARNEAALAFRIAGRMVERPVNVGDVVAPGQVVARLDPQNELNALSSAQAALAAAEGQLRTARNAFERQRQLLDSGFTTRALYDQAQQAQQTATSQVDDATARLKIAHDQVAFTELKADTAGVVTARGAEPGEVVQAGRMILQIARQNGQDAVFDVPAQLLRNLPADPEVTVSLTDDNAVSALGRVREVAPQADPVTRTFAVRVGLIDPPAAMRLGASVTGSVTAESASAISLPASALTRVDNAPAVWVVDPASNAVALRNVEIAGFDPAFVTVAQGLDIGEIVVTAGVQALHPGQVVRLLGSQQ</sequence>
<dbReference type="SUPFAM" id="SSF111369">
    <property type="entry name" value="HlyD-like secretion proteins"/>
    <property type="match status" value="1"/>
</dbReference>
<reference evidence="5" key="1">
    <citation type="journal article" date="2015" name="Proc. Natl. Acad. Sci. U.S.A.">
        <title>Bacterial clade with the ribosomal RNA operon on a small plasmid rather than the chromosome.</title>
        <authorList>
            <person name="Anda M."/>
            <person name="Ohtsubo Y."/>
            <person name="Okubo T."/>
            <person name="Sugawara M."/>
            <person name="Nagata Y."/>
            <person name="Tsuda M."/>
            <person name="Minamisawa K."/>
            <person name="Mitsui H."/>
        </authorList>
    </citation>
    <scope>NUCLEOTIDE SEQUENCE</scope>
    <source>
        <strain evidence="5">DSM 21988</strain>
    </source>
</reference>
<dbReference type="PROSITE" id="PS51257">
    <property type="entry name" value="PROKAR_LIPOPROTEIN"/>
    <property type="match status" value="1"/>
</dbReference>
<dbReference type="Gene3D" id="2.40.420.20">
    <property type="match status" value="1"/>
</dbReference>
<protein>
    <submittedName>
        <fullName evidence="5">RND family efflux transporter MFP subunit</fullName>
    </submittedName>
</protein>
<dbReference type="Gene3D" id="1.10.287.470">
    <property type="entry name" value="Helix hairpin bin"/>
    <property type="match status" value="1"/>
</dbReference>
<dbReference type="RefSeq" id="WP_082646711.1">
    <property type="nucleotide sequence ID" value="NZ_BBWQ01000001.1"/>
</dbReference>
<dbReference type="AlphaFoldDB" id="A0A0P0YWW8"/>
<dbReference type="GO" id="GO:1990281">
    <property type="term" value="C:efflux pump complex"/>
    <property type="evidence" value="ECO:0007669"/>
    <property type="project" value="TreeGrafter"/>
</dbReference>
<dbReference type="Gene3D" id="2.40.30.170">
    <property type="match status" value="1"/>
</dbReference>
<dbReference type="InterPro" id="IPR058624">
    <property type="entry name" value="MdtA-like_HH"/>
</dbReference>
<dbReference type="Pfam" id="PF25954">
    <property type="entry name" value="Beta-barrel_RND_2"/>
    <property type="match status" value="1"/>
</dbReference>
<proteinExistence type="inferred from homology"/>
<accession>A0A0P0YWW8</accession>
<comment type="similarity">
    <text evidence="1">Belongs to the membrane fusion protein (MFP) (TC 8.A.1) family.</text>
</comment>
<dbReference type="Pfam" id="PF25876">
    <property type="entry name" value="HH_MFP_RND"/>
    <property type="match status" value="1"/>
</dbReference>
<evidence type="ECO:0000259" key="3">
    <source>
        <dbReference type="Pfam" id="PF25876"/>
    </source>
</evidence>
<feature type="domain" description="CusB-like beta-barrel" evidence="4">
    <location>
        <begin position="218"/>
        <end position="290"/>
    </location>
</feature>
<evidence type="ECO:0000256" key="2">
    <source>
        <dbReference type="SAM" id="Coils"/>
    </source>
</evidence>
<keyword evidence="2" id="KW-0175">Coiled coil</keyword>
<dbReference type="NCBIfam" id="TIGR01730">
    <property type="entry name" value="RND_mfp"/>
    <property type="match status" value="1"/>
</dbReference>
<feature type="coiled-coil region" evidence="2">
    <location>
        <begin position="109"/>
        <end position="167"/>
    </location>
</feature>
<dbReference type="EMBL" id="LC066370">
    <property type="protein sequence ID" value="BAT25712.1"/>
    <property type="molecule type" value="Genomic_DNA"/>
</dbReference>
<dbReference type="PANTHER" id="PTHR30469:SF38">
    <property type="entry name" value="HLYD FAMILY SECRETION PROTEIN"/>
    <property type="match status" value="1"/>
</dbReference>
<dbReference type="PANTHER" id="PTHR30469">
    <property type="entry name" value="MULTIDRUG RESISTANCE PROTEIN MDTA"/>
    <property type="match status" value="1"/>
</dbReference>
<dbReference type="InterPro" id="IPR006143">
    <property type="entry name" value="RND_pump_MFP"/>
</dbReference>